<dbReference type="AlphaFoldDB" id="A9CVU5"/>
<sequence>MEFSISYLSLGSPIFAIVIRDLTKHKSEFQQLYQWASTDCLTKLANRRVFVPPCELSGKLVQLQQSQSVW</sequence>
<organism evidence="1 2">
    <name type="scientific">Shewanella benthica KT99</name>
    <dbReference type="NCBI Taxonomy" id="314608"/>
    <lineage>
        <taxon>Bacteria</taxon>
        <taxon>Pseudomonadati</taxon>
        <taxon>Pseudomonadota</taxon>
        <taxon>Gammaproteobacteria</taxon>
        <taxon>Alteromonadales</taxon>
        <taxon>Shewanellaceae</taxon>
        <taxon>Shewanella</taxon>
    </lineage>
</organism>
<name>A9CVU5_9GAMM</name>
<gene>
    <name evidence="1" type="ORF">KT99_06207</name>
</gene>
<dbReference type="EMBL" id="ABIC01000001">
    <property type="protein sequence ID" value="EDQ02736.1"/>
    <property type="molecule type" value="Genomic_DNA"/>
</dbReference>
<dbReference type="STRING" id="314608.KT99_06207"/>
<accession>A9CVU5</accession>
<proteinExistence type="predicted"/>
<dbReference type="Proteomes" id="UP000005839">
    <property type="component" value="Unassembled WGS sequence"/>
</dbReference>
<evidence type="ECO:0000313" key="2">
    <source>
        <dbReference type="Proteomes" id="UP000005839"/>
    </source>
</evidence>
<keyword evidence="2" id="KW-1185">Reference proteome</keyword>
<reference evidence="1 2" key="1">
    <citation type="submission" date="2007-10" db="EMBL/GenBank/DDBJ databases">
        <authorList>
            <person name="Yayanos A."/>
            <person name="Ferriera S."/>
            <person name="Johnson J."/>
            <person name="Kravitz S."/>
            <person name="Halpern A."/>
            <person name="Remington K."/>
            <person name="Beeson K."/>
            <person name="Tran B."/>
            <person name="Rogers Y.-H."/>
            <person name="Friedman R."/>
            <person name="Venter J.C."/>
        </authorList>
    </citation>
    <scope>NUCLEOTIDE SEQUENCE [LARGE SCALE GENOMIC DNA]</scope>
    <source>
        <strain evidence="1 2">KT99</strain>
    </source>
</reference>
<protein>
    <submittedName>
        <fullName evidence="1">Sensory box/GGDEF family protein</fullName>
    </submittedName>
</protein>
<evidence type="ECO:0000313" key="1">
    <source>
        <dbReference type="EMBL" id="EDQ02736.1"/>
    </source>
</evidence>
<comment type="caution">
    <text evidence="1">The sequence shown here is derived from an EMBL/GenBank/DDBJ whole genome shotgun (WGS) entry which is preliminary data.</text>
</comment>